<accession>A0ACD5FGG7</accession>
<organism evidence="1 2">
    <name type="scientific">Rhizobium leguminosarum</name>
    <dbReference type="NCBI Taxonomy" id="384"/>
    <lineage>
        <taxon>Bacteria</taxon>
        <taxon>Pseudomonadati</taxon>
        <taxon>Pseudomonadota</taxon>
        <taxon>Alphaproteobacteria</taxon>
        <taxon>Hyphomicrobiales</taxon>
        <taxon>Rhizobiaceae</taxon>
        <taxon>Rhizobium/Agrobacterium group</taxon>
        <taxon>Rhizobium</taxon>
    </lineage>
</organism>
<proteinExistence type="predicted"/>
<dbReference type="Proteomes" id="UP000076193">
    <property type="component" value="Plasmid unnamed3"/>
</dbReference>
<protein>
    <submittedName>
        <fullName evidence="1">Uncharacterized protein</fullName>
    </submittedName>
</protein>
<evidence type="ECO:0000313" key="2">
    <source>
        <dbReference type="Proteomes" id="UP000076193"/>
    </source>
</evidence>
<sequence length="3170" mass="341885">MTLKRETDLPRDAKPVGWQEFINPSISRRSLLGGLMAAPALTYSGLSEAATNTWYDLEFLLSDDLSSITVLEIKVSPGAPDEGQAKTPDKREVACRWIIPSAAFGSDAYFDMAQPGEPPIGPAVAPSRIIYVRNIEYGLRFDSISKGRGFVAFEFERPSVRWTIAYITNLWLMSNGKTDAIESSRSAYFHAFLSTPPLNDESAAQFGRLLPFEDVASGRISSTIGSMFAGQVVAQTKNGDFRVTIDSHLLWTVIGRNGLVIQSLGGQVTVSTFSFGWLKSEVASKSSDIDPVDKIAVSYFAGFAGPDAIQISSPAGILALGTSHRVSVMPADVCALRLDVIVGSAPSLSSLKQVVTALTIGDGTLAVHETAQLLTDGVAASELVLSQTTTTAKLDIQHRSVLWGMATGTGPTLFRDGTPGTRWHRPGDIISPVGRLRIGRPEGQAETKEKPTADIDIAASSDMEGATVTPLRIDIRKGQLGGCEPLKEKDQTSAQLGRLFQIANGDRAGAPDASVFVLHDKPQKKTADPGSLKRIHIDVSLFATSYALPDTSFSRLSFRGSSLRLQYEDGNPLLHLGNGEYPRPIASSFVWLGNLSGDTCRARFDLSDATLTAARDYDLMKLRFKFQDLLLEHRAKPEIRPARQDARISVGLDGTVHDTRPILVAEFDPQHVMEEAIFRPEAPSLPDVDLPKDHPDIPEDMKTPAAILAALKKEPDPKKRAKFRTAVRAKKESIEGGHKPFTTLATAYETASSSMPPDQRTYIGPFALDPDGMALARMLMGGNSIGPVAEEIRDMIRRIEMLAAPDSRLRGDGRLFSVIDPKVSDEINFSNAQRNEAIFESLEPLYGVFRSFWRDRIVEYLALRRANLSDKDIEKRLGFLPPADADPVTEQLLVEYQSVNNRILRYPAEGNVSALTDRLIGSFVKFALGFEPVPDLVSARLAGRSRLAFRIDCEPPVGVTAAEGGIRETSGDSPANTGPGNTLYFPIAFTFEALTDWSRFEAAVTRRASKLFDALPSGVLPRPGSRASNPSDHAMLRYQGFSEGALTGDTRMAEIRTSLKSARLVDPEAKQGQPFPGEPLDFETAIELPARLFLSTAQDAIWRTNRRVPSILSRSIGGKPIEIDSAESSGVALGEGENQAGSLSHSPLPWDLWSVRLETSITTPPTLRVVGSPDLRPDALVAGRPAGKLRLPGQGAPPRGPYAPWFIGPEQMESGTLSPEEVAEATLRVVNKNPTPEQINAAKAAACPAPPEKAGYRLIEWLCERAGFRKALPPENYAFFRTSLDAFDRHQLVLLSSTYGLPVIGKRKPANPDDPNNVDEAGALIANSGQIEPGESFSLLDAANGQAIHKPVPLNVQALSLSALGGSLLHDTAFNPSAGANDFLGNKIFEGFSIDTLQQDIVLGRDVRTEVVYKGYLLPLGHKASFVKLTERIFLRTPEQGIKAMLRQRMYLRMAERQKLYGAVGQPHGGRMWCGKIVRLLADKTPDILDPTFPIDGPVNADHLEGANGRIFLGNGPGLAFWPKTDITRNGFYRFEVTIDGTPTSLPMIFVDNIAATTAESLKAAVDHYNGLISAPHRKLAIGGLKIDYAPNSKSGEAQFETSEINIRAHGRVRSVTAESWEGQLEELANFETTPVLEGAGQPPFYPMLEKAVIRLGSVEKLSGGNPKPIEAQYDGHYILYGFPKDPVAKGLPELTPESANPKEVFLNLRDPISLDMGGNGDRAGGIARPNSHLIAISRKFGPLGGDISTRWDESRTIKPPGMDPVEAGDGKPNFDDAAAKKMKSGRLVSLASYFNEMVARPPVKRPTPPAGDDQSEPFEPGDTLSDAVKQVQSFFSLDAKLLGTIRLKDLMALLNISTDDIPILKEVYEFGTSALREGEGQVNGLANDIRTRVLAPLRDVVQQLRHEWRALDHDLKERQAAILQKAVGSPKPLSLADLYPEVDRGLKKVESALEDALATEDTPALIPKLAEIYTAARELIHNLAIVASNPIERLEQSLTGTINDLIEVLSQLKPIIKALELLPTALGVGTPSQIATKVTNWLFDSVGDPAQASAQIEAMLPLGAPPPDLQRLLLSLDADAANTLQSVWKIVAGDDGIAAKIISVVGASIKTATREAVTASLTALFNKKTPEEAGQAGAAAFLQTINTALEPPVKDAKKALEDFAATTTEPIKDRHAALALSQALNTYFDRIVTKYPEQVVAVTRGLEWASLAVQQAQNIANAVASADPEQILMASGAFAKSVLGVDTDVIETAFENDIAAKIVTNLAPAAAFLRDDLLEVNDPAALTAEAAACAEFHKHPTTPLAVPNPSSSKVLQPIAEAIKSLAEIKVQIQKLDGVAGPLNDAALPTDLRDEARKLHAAASTLIYSGDRNLILSFSTLYCNLVNLQIIVRDWQPPAKLDKAGIESIGALASNLRMLGRNVAQDLGEIVDLLAKFFSEHGAVVGAGAALAIVATRLEPMLSTLAPANKKILEDLKAKAAASEQKIIDCVWTVAGLGLKLIKTTTGGAKDQIDLVIGAVNNLEKLAQQLSLTLTPEVTELEGALTAINSHITAVGGIVLPSKPSSIKELLQTSQIDGKPFRDFFSTAGGSKTFDDLTKALRGLEDRVQEEALALLRRLEGAPALVRDAVISYAVEKSKFAGTTARGYAVVKQVRDEALRSVGSISLFAPFARKALLVAPTPGLADDNPVCQIDDPAKDLETLFNCDRLAQELKVLEDWTNAGALTAEARVGLARKIVVLFTGWSSGVAAPQLIVTQARDMAKDALRGDVLRAIDLGAFRDQIEDAIAALIPTKAKFSYDFKSTIDKVPNSKAIFQPKQGAEFGIAVRASVDLLRHKTDFLATAHMGPFDIYLIGDIADALRLKFDGAAFSMGQDTSPRFDVKYLDFVIGKDLEFAQKLQSYLSPKEGNGVFIQPMTRGAGIEVGYGINLGTIGVGATSFFNVSLNVSAELPFDNQESLFKVSLGRRLSPFTMGVFPFVGSGYFAIYAAADGVRGFEASFEYGGGAAIGYGPLEANVRVSAGVFIRIIKVKVDGKTRRNTELYGTFFAGGSASIWIFHFSTSLYVRLGKSSDGAMYGEAIYSFSFSVGFADYKYSITATREEKKLGSDQASLRQQDGGTLFASLSADGAWIDPIITGTTSNGGLDVRAKGQSDWNTYSQYFENELLEGLL</sequence>
<reference evidence="1" key="1">
    <citation type="submission" date="2024-10" db="EMBL/GenBank/DDBJ databases">
        <title>Strain of Rhizobium-related bacteria isolated fromm roots of Vavilovia formosa.</title>
        <authorList>
            <person name="Kimeklis A."/>
            <person name="Afonin A."/>
        </authorList>
    </citation>
    <scope>NUCLEOTIDE SEQUENCE</scope>
    <source>
        <strain evidence="1">Vaf12</strain>
    </source>
</reference>
<gene>
    <name evidence="1" type="ORF">A4A59_033100</name>
</gene>
<evidence type="ECO:0000313" key="1">
    <source>
        <dbReference type="EMBL" id="XKQ44431.1"/>
    </source>
</evidence>
<keyword evidence="1" id="KW-0614">Plasmid</keyword>
<name>A0ACD5FGG7_RHILE</name>
<geneLocation type="plasmid" evidence="1 2">
    <name>unnamed3</name>
</geneLocation>
<dbReference type="EMBL" id="CP171847">
    <property type="protein sequence ID" value="XKQ44431.1"/>
    <property type="molecule type" value="Genomic_DNA"/>
</dbReference>